<dbReference type="Pfam" id="PF00990">
    <property type="entry name" value="GGDEF"/>
    <property type="match status" value="1"/>
</dbReference>
<dbReference type="EMBL" id="AATJYL010000053">
    <property type="protein sequence ID" value="EFM1447932.1"/>
    <property type="molecule type" value="Genomic_DNA"/>
</dbReference>
<dbReference type="RefSeq" id="WP_000236740.1">
    <property type="nucleotide sequence ID" value="NZ_AP021935.1"/>
</dbReference>
<reference evidence="15 18" key="2">
    <citation type="submission" date="2018-04" db="EMBL/GenBank/DDBJ databases">
        <title>Draft Genomic Sequencing Of Potential Extraintestinal Pathogenic Escherichia coli B8S56 Isolated from Retail Chicken Skin.</title>
        <authorList>
            <person name="Xu A."/>
            <person name="Tilman S."/>
            <person name="Wisser-Parker K."/>
            <person name="Scullen O.J."/>
            <person name="Sommers C."/>
        </authorList>
    </citation>
    <scope>NUCLEOTIDE SEQUENCE [LARGE SCALE GENOMIC DNA]</scope>
    <source>
        <strain evidence="15 18">B8S56</strain>
    </source>
</reference>
<evidence type="ECO:0000313" key="23">
    <source>
        <dbReference type="Proteomes" id="UP000528199"/>
    </source>
</evidence>
<dbReference type="Proteomes" id="UP000587626">
    <property type="component" value="Unassembled WGS sequence"/>
</dbReference>
<evidence type="ECO:0000313" key="24">
    <source>
        <dbReference type="Proteomes" id="UP000533482"/>
    </source>
</evidence>
<reference evidence="16 19" key="3">
    <citation type="submission" date="2018-06" db="EMBL/GenBank/DDBJ databases">
        <authorList>
            <consortium name="Pathogen Informatics"/>
            <person name="Doyle S."/>
        </authorList>
    </citation>
    <scope>NUCLEOTIDE SEQUENCE [LARGE SCALE GENOMIC DNA]</scope>
    <source>
        <strain evidence="16 19">NCTC11112</strain>
    </source>
</reference>
<evidence type="ECO:0000313" key="22">
    <source>
        <dbReference type="Proteomes" id="UP000519182"/>
    </source>
</evidence>
<evidence type="ECO:0000313" key="10">
    <source>
        <dbReference type="EMBL" id="EFH0045538.1"/>
    </source>
</evidence>
<reference evidence="13" key="7">
    <citation type="submission" date="2019-09" db="EMBL/GenBank/DDBJ databases">
        <authorList>
            <consortium name="NCBI Pathogen Detection Project"/>
        </authorList>
    </citation>
    <scope>NUCLEOTIDE SEQUENCE</scope>
    <source>
        <strain evidence="13">EC00618</strain>
    </source>
</reference>
<dbReference type="EMBL" id="AASOHJ010000037">
    <property type="protein sequence ID" value="EFE8675661.1"/>
    <property type="molecule type" value="Genomic_DNA"/>
</dbReference>
<reference evidence="17 20" key="6">
    <citation type="submission" date="2019-06" db="EMBL/GenBank/DDBJ databases">
        <title>The presence and diversity of blaCTX-M among Escherichia coli from urban wastewater and feedlot cattle, in Alberta, Canada.</title>
        <authorList>
            <person name="Cormier A.C."/>
            <person name="Chalmer G."/>
            <person name="Cook S.R."/>
            <person name="Zaheer R."/>
            <person name="Hannon S.J."/>
            <person name="Booker C.W."/>
            <person name="Read R."/>
            <person name="Gow S.P."/>
            <person name="Mcallister T.A."/>
            <person name="Boerlin P."/>
        </authorList>
    </citation>
    <scope>NUCLEOTIDE SEQUENCE [LARGE SCALE GENOMIC DNA]</scope>
    <source>
        <strain evidence="17 20">347</strain>
    </source>
</reference>
<dbReference type="InterPro" id="IPR050469">
    <property type="entry name" value="Diguanylate_Cyclase"/>
</dbReference>
<dbReference type="SMART" id="SM00267">
    <property type="entry name" value="GGDEF"/>
    <property type="match status" value="1"/>
</dbReference>
<evidence type="ECO:0000256" key="6">
    <source>
        <dbReference type="ARBA" id="ARBA00034247"/>
    </source>
</evidence>
<evidence type="ECO:0000259" key="8">
    <source>
        <dbReference type="PROSITE" id="PS50887"/>
    </source>
</evidence>
<dbReference type="SUPFAM" id="SSF55073">
    <property type="entry name" value="Nucleotide cyclase"/>
    <property type="match status" value="1"/>
</dbReference>
<dbReference type="Proteomes" id="UP000245761">
    <property type="component" value="Unassembled WGS sequence"/>
</dbReference>
<evidence type="ECO:0000313" key="25">
    <source>
        <dbReference type="Proteomes" id="UP000587626"/>
    </source>
</evidence>
<evidence type="ECO:0000313" key="16">
    <source>
        <dbReference type="EMBL" id="STI46399.1"/>
    </source>
</evidence>
<proteinExistence type="predicted"/>
<dbReference type="PANTHER" id="PTHR45138:SF9">
    <property type="entry name" value="DIGUANYLATE CYCLASE DGCM-RELATED"/>
    <property type="match status" value="1"/>
</dbReference>
<dbReference type="FunFam" id="3.30.70.270:FF:000001">
    <property type="entry name" value="Diguanylate cyclase domain protein"/>
    <property type="match status" value="1"/>
</dbReference>
<evidence type="ECO:0000313" key="19">
    <source>
        <dbReference type="Proteomes" id="UP000254817"/>
    </source>
</evidence>
<accession>A0A0D8WFB1</accession>
<accession>A0A0J3VEU8</accession>
<evidence type="ECO:0000313" key="13">
    <source>
        <dbReference type="EMBL" id="HAJ0836226.1"/>
    </source>
</evidence>
<reference evidence="9 24" key="8">
    <citation type="submission" date="2019-09" db="EMBL/GenBank/DDBJ databases">
        <authorList>
            <consortium name="NARMS: The National Antimicrobial Resistance Monitoring System"/>
        </authorList>
    </citation>
    <scope>NUCLEOTIDE SEQUENCE [LARGE SCALE GENOMIC DNA]</scope>
    <source>
        <strain evidence="9 24">FSIS11923834</strain>
    </source>
</reference>
<dbReference type="Proteomes" id="UP000519182">
    <property type="component" value="Unassembled WGS sequence"/>
</dbReference>
<dbReference type="EMBL" id="UGAW01000002">
    <property type="protein sequence ID" value="STI46399.1"/>
    <property type="molecule type" value="Genomic_DNA"/>
</dbReference>
<dbReference type="GO" id="GO:0043709">
    <property type="term" value="P:cell adhesion involved in single-species biofilm formation"/>
    <property type="evidence" value="ECO:0007669"/>
    <property type="project" value="TreeGrafter"/>
</dbReference>
<dbReference type="Proteomes" id="UP000486847">
    <property type="component" value="Unassembled WGS sequence"/>
</dbReference>
<dbReference type="EMBL" id="AASUOH010000042">
    <property type="protein sequence ID" value="EFH0045538.1"/>
    <property type="molecule type" value="Genomic_DNA"/>
</dbReference>
<evidence type="ECO:0000313" key="12">
    <source>
        <dbReference type="EMBL" id="EFM7863729.1"/>
    </source>
</evidence>
<feature type="transmembrane region" description="Helical" evidence="7">
    <location>
        <begin position="43"/>
        <end position="64"/>
    </location>
</feature>
<feature type="transmembrane region" description="Helical" evidence="7">
    <location>
        <begin position="12"/>
        <end position="31"/>
    </location>
</feature>
<evidence type="ECO:0000256" key="5">
    <source>
        <dbReference type="ARBA" id="ARBA00023134"/>
    </source>
</evidence>
<comment type="catalytic activity">
    <reaction evidence="6">
        <text>2 GTP = 3',3'-c-di-GMP + 2 diphosphate</text>
        <dbReference type="Rhea" id="RHEA:24898"/>
        <dbReference type="ChEBI" id="CHEBI:33019"/>
        <dbReference type="ChEBI" id="CHEBI:37565"/>
        <dbReference type="ChEBI" id="CHEBI:58805"/>
        <dbReference type="EC" id="2.7.7.65"/>
    </reaction>
</comment>
<dbReference type="EMBL" id="VHKY01000025">
    <property type="protein sequence ID" value="TZE44069.1"/>
    <property type="molecule type" value="Genomic_DNA"/>
</dbReference>
<keyword evidence="7" id="KW-0472">Membrane</keyword>
<reference evidence="10 23" key="5">
    <citation type="submission" date="2018-08" db="EMBL/GenBank/DDBJ databases">
        <authorList>
            <consortium name="PulseNet: The National Subtyping Network for Foodborne Disease Surveillance"/>
            <person name="Tarr C.L."/>
            <person name="Trees E."/>
            <person name="Katz L.S."/>
            <person name="Carleton-Romer H.A."/>
            <person name="Stroika S."/>
            <person name="Kucerova Z."/>
            <person name="Roache K.F."/>
            <person name="Sabol A.L."/>
            <person name="Besser J."/>
            <person name="Gerner-Smidt P."/>
        </authorList>
    </citation>
    <scope>NUCLEOTIDE SEQUENCE [LARGE SCALE GENOMIC DNA]</scope>
    <source>
        <strain evidence="10 23">PNUSAE004760</strain>
    </source>
</reference>
<feature type="domain" description="GGDEF" evidence="8">
    <location>
        <begin position="217"/>
        <end position="349"/>
    </location>
</feature>
<name>A0A0D8WFB1_ECOLX</name>
<keyword evidence="7" id="KW-1133">Transmembrane helix</keyword>
<dbReference type="GO" id="GO:0005525">
    <property type="term" value="F:GTP binding"/>
    <property type="evidence" value="ECO:0007669"/>
    <property type="project" value="UniProtKB-KW"/>
</dbReference>
<evidence type="ECO:0000313" key="18">
    <source>
        <dbReference type="Proteomes" id="UP000245761"/>
    </source>
</evidence>
<reference evidence="13" key="1">
    <citation type="journal article" date="2018" name="Genome Biol.">
        <title>SKESA: strategic k-mer extension for scrupulous assemblies.</title>
        <authorList>
            <person name="Souvorov A."/>
            <person name="Agarwala R."/>
            <person name="Lipman D.J."/>
        </authorList>
    </citation>
    <scope>NUCLEOTIDE SEQUENCE [LARGE SCALE GENOMIC DNA]</scope>
    <source>
        <strain evidence="13">EC00618</strain>
    </source>
</reference>
<comment type="cofactor">
    <cofactor evidence="1">
        <name>Mg(2+)</name>
        <dbReference type="ChEBI" id="CHEBI:18420"/>
    </cofactor>
</comment>
<dbReference type="Proteomes" id="UP000254817">
    <property type="component" value="Unassembled WGS sequence"/>
</dbReference>
<gene>
    <name evidence="16" type="primary">cph2</name>
    <name evidence="12" type="ORF">B6R15_005113</name>
    <name evidence="10" type="ORF">BKL28_004403</name>
    <name evidence="15" type="ORF">DD762_25370</name>
    <name evidence="9" type="ORF">F7N46_21535</name>
    <name evidence="14" type="ORF">F9B07_24110</name>
    <name evidence="17" type="ORF">FKO60_21950</name>
    <name evidence="11" type="ORF">HEP34_004364</name>
    <name evidence="13" type="ORF">HL563_21270</name>
    <name evidence="16" type="ORF">NCTC11112_05567</name>
</gene>
<feature type="transmembrane region" description="Helical" evidence="7">
    <location>
        <begin position="71"/>
        <end position="93"/>
    </location>
</feature>
<dbReference type="EMBL" id="QEMT01000074">
    <property type="protein sequence ID" value="PWH54889.1"/>
    <property type="molecule type" value="Genomic_DNA"/>
</dbReference>
<dbReference type="EC" id="2.7.7.65" evidence="3"/>
<reference evidence="14 21" key="9">
    <citation type="submission" date="2019-10" db="EMBL/GenBank/DDBJ databases">
        <title>Comparative genomic analysis of antimicrobial resistant Escherichia coli of diverse origin.</title>
        <authorList>
            <person name="Ghatak S."/>
            <person name="Milton A.P."/>
            <person name="Rhetso K."/>
            <person name="Purkait D."/>
            <person name="Das S."/>
            <person name="Puro K.-U."/>
            <person name="Shakuntala I."/>
            <person name="Sen A."/>
            <person name="Sanjukta R."/>
            <person name="Priya G.B."/>
            <person name="Mawlong M."/>
            <person name="Lyngdoh V."/>
            <person name="Rynghang J."/>
            <person name="Mawphlang B.L."/>
        </authorList>
    </citation>
    <scope>NUCLEOTIDE SEQUENCE [LARGE SCALE GENOMIC DNA]</scope>
    <source>
        <strain evidence="14 21">SE161</strain>
    </source>
</reference>
<evidence type="ECO:0000256" key="2">
    <source>
        <dbReference type="ARBA" id="ARBA00004665"/>
    </source>
</evidence>
<evidence type="ECO:0000313" key="20">
    <source>
        <dbReference type="Proteomes" id="UP000324120"/>
    </source>
</evidence>
<dbReference type="InterPro" id="IPR000160">
    <property type="entry name" value="GGDEF_dom"/>
</dbReference>
<dbReference type="InterPro" id="IPR033444">
    <property type="entry name" value="MASE5"/>
</dbReference>
<keyword evidence="7" id="KW-0812">Transmembrane</keyword>
<keyword evidence="4" id="KW-0547">Nucleotide-binding</keyword>
<dbReference type="GO" id="GO:1902201">
    <property type="term" value="P:negative regulation of bacterial-type flagellum-dependent cell motility"/>
    <property type="evidence" value="ECO:0007669"/>
    <property type="project" value="TreeGrafter"/>
</dbReference>
<dbReference type="PROSITE" id="PS50887">
    <property type="entry name" value="GGDEF"/>
    <property type="match status" value="1"/>
</dbReference>
<evidence type="ECO:0000256" key="7">
    <source>
        <dbReference type="SAM" id="Phobius"/>
    </source>
</evidence>
<feature type="transmembrane region" description="Helical" evidence="7">
    <location>
        <begin position="146"/>
        <end position="166"/>
    </location>
</feature>
<dbReference type="Proteomes" id="UP000324120">
    <property type="component" value="Unassembled WGS sequence"/>
</dbReference>
<dbReference type="NCBIfam" id="TIGR00254">
    <property type="entry name" value="GGDEF"/>
    <property type="match status" value="1"/>
</dbReference>
<dbReference type="CDD" id="cd01949">
    <property type="entry name" value="GGDEF"/>
    <property type="match status" value="1"/>
</dbReference>
<dbReference type="EMBL" id="DABGYN010000044">
    <property type="protein sequence ID" value="HAJ0836226.1"/>
    <property type="molecule type" value="Genomic_DNA"/>
</dbReference>
<evidence type="ECO:0000313" key="11">
    <source>
        <dbReference type="EMBL" id="EFM1447932.1"/>
    </source>
</evidence>
<dbReference type="Gene3D" id="3.30.70.270">
    <property type="match status" value="1"/>
</dbReference>
<organism evidence="17 20">
    <name type="scientific">Escherichia coli</name>
    <dbReference type="NCBI Taxonomy" id="562"/>
    <lineage>
        <taxon>Bacteria</taxon>
        <taxon>Pseudomonadati</taxon>
        <taxon>Pseudomonadota</taxon>
        <taxon>Gammaproteobacteria</taxon>
        <taxon>Enterobacterales</taxon>
        <taxon>Enterobacteriaceae</taxon>
        <taxon>Escherichia</taxon>
    </lineage>
</organism>
<evidence type="ECO:0000256" key="1">
    <source>
        <dbReference type="ARBA" id="ARBA00001946"/>
    </source>
</evidence>
<protein>
    <recommendedName>
        <fullName evidence="3">diguanylate cyclase</fullName>
        <ecNumber evidence="3">2.7.7.65</ecNumber>
    </recommendedName>
</protein>
<dbReference type="GO" id="GO:0005886">
    <property type="term" value="C:plasma membrane"/>
    <property type="evidence" value="ECO:0007669"/>
    <property type="project" value="TreeGrafter"/>
</dbReference>
<keyword evidence="5" id="KW-0342">GTP-binding</keyword>
<evidence type="ECO:0000313" key="21">
    <source>
        <dbReference type="Proteomes" id="UP000486847"/>
    </source>
</evidence>
<dbReference type="InterPro" id="IPR029787">
    <property type="entry name" value="Nucleotide_cyclase"/>
</dbReference>
<sequence length="349" mass="39153">MVIRGMTISLPWFAFINVSFALIILLRRVLFNDLTPPWLNEKSLIHSIDISATGILLICSGLLLIPRQKTLPIQVLLVALSLLWSWCSYHFIAYWTLQFAYPLCVLLMLSGVVALYFHTPSLLAFVIPLWFTTPIASLMLNQQINIHFAVVWCIFSLALYGGRLILLRWFEEAWVQNSYNNQLINRLDALAHRDPLTGIANRRAMNSILHDAMDNGGSFALIMLDVDFFKRYNDTYGHPAGDRCLIQVADALQRSTRQSEDVVVRYGGEEFAIILFNATLPEAETVAARVKQELKLAAIPHQASAVNAFVTVSQGITCSAPAKTAEQIISDADAALYRAKESGRNRWAL</sequence>
<evidence type="ECO:0000313" key="14">
    <source>
        <dbReference type="EMBL" id="MTE91842.1"/>
    </source>
</evidence>
<dbReference type="EMBL" id="WCEW01000045">
    <property type="protein sequence ID" value="MTE91842.1"/>
    <property type="molecule type" value="Genomic_DNA"/>
</dbReference>
<dbReference type="AlphaFoldDB" id="A0A0D8WFB1"/>
<evidence type="ECO:0000256" key="4">
    <source>
        <dbReference type="ARBA" id="ARBA00022741"/>
    </source>
</evidence>
<reference evidence="12 25" key="4">
    <citation type="submission" date="2018-08" db="EMBL/GenBank/DDBJ databases">
        <authorList>
            <consortium name="GenomeTrakr network: Whole genome sequencing for foodborne pathogen traceback"/>
        </authorList>
    </citation>
    <scope>NUCLEOTIDE SEQUENCE [LARGE SCALE GENOMIC DNA]</scope>
    <source>
        <strain evidence="12 25">NC_STEC194</strain>
        <strain evidence="11 22">PSU-2464</strain>
    </source>
</reference>
<evidence type="ECO:0000313" key="15">
    <source>
        <dbReference type="EMBL" id="PWH54889.1"/>
    </source>
</evidence>
<dbReference type="InterPro" id="IPR043128">
    <property type="entry name" value="Rev_trsase/Diguanyl_cyclase"/>
</dbReference>
<evidence type="ECO:0000256" key="3">
    <source>
        <dbReference type="ARBA" id="ARBA00012528"/>
    </source>
</evidence>
<dbReference type="EMBL" id="AATLXB010000123">
    <property type="protein sequence ID" value="EFM7863729.1"/>
    <property type="molecule type" value="Genomic_DNA"/>
</dbReference>
<dbReference type="PANTHER" id="PTHR45138">
    <property type="entry name" value="REGULATORY COMPONENTS OF SENSORY TRANSDUCTION SYSTEM"/>
    <property type="match status" value="1"/>
</dbReference>
<dbReference type="Proteomes" id="UP000528199">
    <property type="component" value="Unassembled WGS sequence"/>
</dbReference>
<dbReference type="GO" id="GO:0052621">
    <property type="term" value="F:diguanylate cyclase activity"/>
    <property type="evidence" value="ECO:0007669"/>
    <property type="project" value="UniProtKB-EC"/>
</dbReference>
<dbReference type="Pfam" id="PF17178">
    <property type="entry name" value="MASE5"/>
    <property type="match status" value="1"/>
</dbReference>
<evidence type="ECO:0000313" key="9">
    <source>
        <dbReference type="EMBL" id="EFE8675661.1"/>
    </source>
</evidence>
<comment type="pathway">
    <text evidence="2">Purine metabolism; 3',5'-cyclic di-GMP biosynthesis.</text>
</comment>
<evidence type="ECO:0000313" key="17">
    <source>
        <dbReference type="EMBL" id="TZE44069.1"/>
    </source>
</evidence>
<dbReference type="Proteomes" id="UP000533482">
    <property type="component" value="Unassembled WGS sequence"/>
</dbReference>